<name>A0A6I3LS77_9FLAO</name>
<keyword evidence="10" id="KW-1185">Reference proteome</keyword>
<gene>
    <name evidence="9" type="ORF">GJV76_12560</name>
</gene>
<dbReference type="InterPro" id="IPR003848">
    <property type="entry name" value="DUF218"/>
</dbReference>
<reference evidence="9 10" key="1">
    <citation type="submission" date="2019-11" db="EMBL/GenBank/DDBJ databases">
        <title>Genome of Strain BIT-d1.</title>
        <authorList>
            <person name="Yang Y."/>
        </authorList>
    </citation>
    <scope>NUCLEOTIDE SEQUENCE [LARGE SCALE GENOMIC DNA]</scope>
    <source>
        <strain evidence="9 10">BIT-d1</strain>
    </source>
</reference>
<organism evidence="9 10">
    <name type="scientific">Myroides albus</name>
    <dbReference type="NCBI Taxonomy" id="2562892"/>
    <lineage>
        <taxon>Bacteria</taxon>
        <taxon>Pseudomonadati</taxon>
        <taxon>Bacteroidota</taxon>
        <taxon>Flavobacteriia</taxon>
        <taxon>Flavobacteriales</taxon>
        <taxon>Flavobacteriaceae</taxon>
        <taxon>Myroides</taxon>
    </lineage>
</organism>
<evidence type="ECO:0000256" key="5">
    <source>
        <dbReference type="ARBA" id="ARBA00022989"/>
    </source>
</evidence>
<dbReference type="CDD" id="cd06259">
    <property type="entry name" value="YdcF-like"/>
    <property type="match status" value="1"/>
</dbReference>
<dbReference type="InterPro" id="IPR051599">
    <property type="entry name" value="Cell_Envelope_Assoc"/>
</dbReference>
<dbReference type="EMBL" id="WMJX01000035">
    <property type="protein sequence ID" value="MTG98952.1"/>
    <property type="molecule type" value="Genomic_DNA"/>
</dbReference>
<keyword evidence="2" id="KW-1003">Cell membrane</keyword>
<dbReference type="Proteomes" id="UP000438760">
    <property type="component" value="Unassembled WGS sequence"/>
</dbReference>
<evidence type="ECO:0000256" key="7">
    <source>
        <dbReference type="ARBA" id="ARBA00037355"/>
    </source>
</evidence>
<evidence type="ECO:0000313" key="9">
    <source>
        <dbReference type="EMBL" id="MTG98952.1"/>
    </source>
</evidence>
<dbReference type="PANTHER" id="PTHR30336:SF0">
    <property type="entry name" value="PROTEIN SANA"/>
    <property type="match status" value="1"/>
</dbReference>
<evidence type="ECO:0000259" key="8">
    <source>
        <dbReference type="Pfam" id="PF02698"/>
    </source>
</evidence>
<evidence type="ECO:0000313" key="10">
    <source>
        <dbReference type="Proteomes" id="UP000438760"/>
    </source>
</evidence>
<dbReference type="Pfam" id="PF02698">
    <property type="entry name" value="DUF218"/>
    <property type="match status" value="1"/>
</dbReference>
<keyword evidence="6" id="KW-0472">Membrane</keyword>
<comment type="caution">
    <text evidence="9">The sequence shown here is derived from an EMBL/GenBank/DDBJ whole genome shotgun (WGS) entry which is preliminary data.</text>
</comment>
<evidence type="ECO:0000256" key="1">
    <source>
        <dbReference type="ARBA" id="ARBA00004377"/>
    </source>
</evidence>
<keyword evidence="4" id="KW-0812">Transmembrane</keyword>
<proteinExistence type="predicted"/>
<evidence type="ECO:0000256" key="6">
    <source>
        <dbReference type="ARBA" id="ARBA00023136"/>
    </source>
</evidence>
<comment type="subcellular location">
    <subcellularLocation>
        <location evidence="1">Cell inner membrane</location>
        <topology evidence="1">Single-pass membrane protein</topology>
    </subcellularLocation>
</comment>
<protein>
    <submittedName>
        <fullName evidence="9">Vancomycin high temperature exclusion protein</fullName>
    </submittedName>
</protein>
<dbReference type="PANTHER" id="PTHR30336">
    <property type="entry name" value="INNER MEMBRANE PROTEIN, PROBABLE PERMEASE"/>
    <property type="match status" value="1"/>
</dbReference>
<evidence type="ECO:0000256" key="4">
    <source>
        <dbReference type="ARBA" id="ARBA00022692"/>
    </source>
</evidence>
<comment type="function">
    <text evidence="7">Participates in the barrier function of the cell envelope.</text>
</comment>
<sequence>MKKLIKLFLLLSVGLFVFVFLCNSYVKKSTQESLYDSVDDIPHNTTALVLGTSKYLQGGSLNYYFTFRIEAAAKLFKAGKVDYILVSGDNSHQNYNEPKDMKQALIEKGIPADKIYLDYAGLRTLDSVYRAFAIFGQKSFTIVSQPFHNERAIFIANNLDLQTIGYNAQDVTRKFGFKTLIREKFARVKVILDNLFGKKPKYLGEQIIIGKDPIVDPE</sequence>
<dbReference type="OrthoDB" id="9782395at2"/>
<evidence type="ECO:0000256" key="2">
    <source>
        <dbReference type="ARBA" id="ARBA00022475"/>
    </source>
</evidence>
<dbReference type="RefSeq" id="WP_155092963.1">
    <property type="nucleotide sequence ID" value="NZ_CP102754.1"/>
</dbReference>
<keyword evidence="3" id="KW-0997">Cell inner membrane</keyword>
<dbReference type="GO" id="GO:0005886">
    <property type="term" value="C:plasma membrane"/>
    <property type="evidence" value="ECO:0007669"/>
    <property type="project" value="UniProtKB-SubCell"/>
</dbReference>
<feature type="domain" description="DUF218" evidence="8">
    <location>
        <begin position="47"/>
        <end position="168"/>
    </location>
</feature>
<evidence type="ECO:0000256" key="3">
    <source>
        <dbReference type="ARBA" id="ARBA00022519"/>
    </source>
</evidence>
<dbReference type="AlphaFoldDB" id="A0A6I3LS77"/>
<keyword evidence="5" id="KW-1133">Transmembrane helix</keyword>
<accession>A0A6I3LS77</accession>